<comment type="subcellular location">
    <subcellularLocation>
        <location evidence="1">Secreted</location>
    </subcellularLocation>
</comment>
<evidence type="ECO:0000256" key="3">
    <source>
        <dbReference type="ARBA" id="ARBA00022729"/>
    </source>
</evidence>
<evidence type="ECO:0000256" key="6">
    <source>
        <dbReference type="SAM" id="Phobius"/>
    </source>
</evidence>
<evidence type="ECO:0000313" key="8">
    <source>
        <dbReference type="Proteomes" id="UP001218034"/>
    </source>
</evidence>
<sequence length="397" mass="44167">MMKKVILAFLFLTMASISAGGVVPYDNMELEYKSVYEFRNQQYPGTNYRDVENLNLAYNDGEITEKKGRFDFIGDYFINKSLEEDNSTALWLKGDISTQDKVRIGGREYTITSKSTNVELEKFGNTRTIEARYEYYSPSERIGDTTFSDYSRTVRRFYHPKSRILVGYIEEISYNDYARGSGVMEKSDIIRINIIDNENDVDGDGLTDLEELIKHNTDPIQTDTDADNLTDENEVSIGTNPQKSDTDGDGINDGREQELGTEPTESDSDEDSLEDQKEINIGTNPTEADTDSDGLDDGRERRLGTSPTEADSDSDGLDDAREVEIGSDPNEADSDQDGLKDGREVDIGTSPTESDTDGDSLNDQTDPMPTTPILPNGVIALGIAAIGGIAYRRKRIE</sequence>
<feature type="region of interest" description="Disordered" evidence="5">
    <location>
        <begin position="217"/>
        <end position="375"/>
    </location>
</feature>
<dbReference type="InterPro" id="IPR053180">
    <property type="entry name" value="Ca-binding_acidic-repeat"/>
</dbReference>
<keyword evidence="8" id="KW-1185">Reference proteome</keyword>
<feature type="compositionally biased region" description="Acidic residues" evidence="5">
    <location>
        <begin position="264"/>
        <end position="273"/>
    </location>
</feature>
<gene>
    <name evidence="7" type="ORF">SVXNc_0948</name>
</gene>
<evidence type="ECO:0000256" key="2">
    <source>
        <dbReference type="ARBA" id="ARBA00022525"/>
    </source>
</evidence>
<keyword evidence="6" id="KW-1133">Transmembrane helix</keyword>
<keyword evidence="2" id="KW-0964">Secreted</keyword>
<dbReference type="PANTHER" id="PTHR37467">
    <property type="entry name" value="EXPORTED CALCIUM-BINDING GLYCOPROTEIN-RELATED"/>
    <property type="match status" value="1"/>
</dbReference>
<feature type="transmembrane region" description="Helical" evidence="6">
    <location>
        <begin position="373"/>
        <end position="391"/>
    </location>
</feature>
<accession>A0ABY8CFI2</accession>
<dbReference type="Pfam" id="PF18884">
    <property type="entry name" value="TSP3_bac"/>
    <property type="match status" value="7"/>
</dbReference>
<keyword evidence="6" id="KW-0472">Membrane</keyword>
<protein>
    <submittedName>
        <fullName evidence="7">Membrane-associated trancriptional regulator</fullName>
    </submittedName>
</protein>
<keyword evidence="6" id="KW-0812">Transmembrane</keyword>
<feature type="compositionally biased region" description="Basic and acidic residues" evidence="5">
    <location>
        <begin position="337"/>
        <end position="346"/>
    </location>
</feature>
<reference evidence="7 8" key="1">
    <citation type="submission" date="2022-09" db="EMBL/GenBank/DDBJ databases">
        <title>Xylan utilization by haloarchaea-nanohaloarchaea associations.</title>
        <authorList>
            <person name="Yakimov M."/>
        </authorList>
    </citation>
    <scope>NUCLEOTIDE SEQUENCE [LARGE SCALE GENOMIC DNA]</scope>
    <source>
        <strain evidence="7 8">SVXNc</strain>
    </source>
</reference>
<keyword evidence="3" id="KW-0732">Signal</keyword>
<evidence type="ECO:0000313" key="7">
    <source>
        <dbReference type="EMBL" id="WEL19947.1"/>
    </source>
</evidence>
<dbReference type="InterPro" id="IPR059100">
    <property type="entry name" value="TSP3_bac"/>
</dbReference>
<dbReference type="Proteomes" id="UP001218034">
    <property type="component" value="Chromosome"/>
</dbReference>
<feature type="compositionally biased region" description="Acidic residues" evidence="5">
    <location>
        <begin position="224"/>
        <end position="234"/>
    </location>
</feature>
<dbReference type="EMBL" id="CP104395">
    <property type="protein sequence ID" value="WEL19947.1"/>
    <property type="molecule type" value="Genomic_DNA"/>
</dbReference>
<evidence type="ECO:0000256" key="4">
    <source>
        <dbReference type="ARBA" id="ARBA00022837"/>
    </source>
</evidence>
<proteinExistence type="predicted"/>
<name>A0ABY8CFI2_9ARCH</name>
<dbReference type="Gene3D" id="4.10.1080.10">
    <property type="entry name" value="TSP type-3 repeat"/>
    <property type="match status" value="1"/>
</dbReference>
<organism evidence="7 8">
    <name type="scientific">Candidatus Nanohalococcus occultus</name>
    <dbReference type="NCBI Taxonomy" id="2978047"/>
    <lineage>
        <taxon>Archaea</taxon>
        <taxon>Candidatus Nanohalarchaeota</taxon>
        <taxon>Candidatus Nanohalarchaeota incertae sedis</taxon>
        <taxon>Candidatus Nanohalococcus</taxon>
    </lineage>
</organism>
<evidence type="ECO:0000256" key="5">
    <source>
        <dbReference type="SAM" id="MobiDB-lite"/>
    </source>
</evidence>
<dbReference type="PANTHER" id="PTHR37467:SF1">
    <property type="entry name" value="EXPORTED CALCIUM-BINDING GLYCOPROTEIN"/>
    <property type="match status" value="1"/>
</dbReference>
<evidence type="ECO:0000256" key="1">
    <source>
        <dbReference type="ARBA" id="ARBA00004613"/>
    </source>
</evidence>
<keyword evidence="4" id="KW-0106">Calcium</keyword>
<dbReference type="InterPro" id="IPR028974">
    <property type="entry name" value="TSP_type-3_rpt"/>
</dbReference>